<feature type="compositionally biased region" description="Basic and acidic residues" evidence="1">
    <location>
        <begin position="1"/>
        <end position="10"/>
    </location>
</feature>
<feature type="compositionally biased region" description="Low complexity" evidence="1">
    <location>
        <begin position="33"/>
        <end position="52"/>
    </location>
</feature>
<evidence type="ECO:0000256" key="1">
    <source>
        <dbReference type="SAM" id="MobiDB-lite"/>
    </source>
</evidence>
<proteinExistence type="predicted"/>
<dbReference type="VEuPathDB" id="VectorBase:AMAM015461"/>
<keyword evidence="3" id="KW-1185">Reference proteome</keyword>
<feature type="region of interest" description="Disordered" evidence="1">
    <location>
        <begin position="202"/>
        <end position="255"/>
    </location>
</feature>
<protein>
    <submittedName>
        <fullName evidence="2">Uncharacterized protein</fullName>
    </submittedName>
</protein>
<accession>A0A182SXK6</accession>
<evidence type="ECO:0000313" key="3">
    <source>
        <dbReference type="Proteomes" id="UP000075901"/>
    </source>
</evidence>
<feature type="compositionally biased region" description="Basic and acidic residues" evidence="1">
    <location>
        <begin position="69"/>
        <end position="81"/>
    </location>
</feature>
<dbReference type="Proteomes" id="UP000075901">
    <property type="component" value="Unassembled WGS sequence"/>
</dbReference>
<reference evidence="2" key="2">
    <citation type="submission" date="2020-05" db="UniProtKB">
        <authorList>
            <consortium name="EnsemblMetazoa"/>
        </authorList>
    </citation>
    <scope>IDENTIFICATION</scope>
    <source>
        <strain evidence="2">maculatus3</strain>
    </source>
</reference>
<reference evidence="3" key="1">
    <citation type="submission" date="2013-09" db="EMBL/GenBank/DDBJ databases">
        <title>The Genome Sequence of Anopheles maculatus species B.</title>
        <authorList>
            <consortium name="The Broad Institute Genomics Platform"/>
            <person name="Neafsey D.E."/>
            <person name="Besansky N."/>
            <person name="Howell P."/>
            <person name="Walton C."/>
            <person name="Young S.K."/>
            <person name="Zeng Q."/>
            <person name="Gargeya S."/>
            <person name="Fitzgerald M."/>
            <person name="Haas B."/>
            <person name="Abouelleil A."/>
            <person name="Allen A.W."/>
            <person name="Alvarado L."/>
            <person name="Arachchi H.M."/>
            <person name="Berlin A.M."/>
            <person name="Chapman S.B."/>
            <person name="Gainer-Dewar J."/>
            <person name="Goldberg J."/>
            <person name="Griggs A."/>
            <person name="Gujja S."/>
            <person name="Hansen M."/>
            <person name="Howarth C."/>
            <person name="Imamovic A."/>
            <person name="Ireland A."/>
            <person name="Larimer J."/>
            <person name="McCowan C."/>
            <person name="Murphy C."/>
            <person name="Pearson M."/>
            <person name="Poon T.W."/>
            <person name="Priest M."/>
            <person name="Roberts A."/>
            <person name="Saif S."/>
            <person name="Shea T."/>
            <person name="Sisk P."/>
            <person name="Sykes S."/>
            <person name="Wortman J."/>
            <person name="Nusbaum C."/>
            <person name="Birren B."/>
        </authorList>
    </citation>
    <scope>NUCLEOTIDE SEQUENCE [LARGE SCALE GENOMIC DNA]</scope>
    <source>
        <strain evidence="3">maculatus3</strain>
    </source>
</reference>
<sequence length="317" mass="34541">MEEDSTKCSDTEAEDNSSPRKKVKTEDDLQQPSTSGTGASTSSGNIASTSTAVTDESAGPTERANNPEPEPHDDAPERAVEEGDDALLGGAAAAAGNSPRPPRARSSSGDRRQAEDDEARSDDVFMQNLERSVERLRRNVHRLANRRNRVVIDDAAQAEEILNANNDIAANDRIRHQIANNIAQLFAPTVFRGYDSSEDSIDSIDAAGNGGGNRAIEYDAETSGSESSSNSSTSTLSSRSESSVSYGHTSGSEYEYPDVPVRDELHVDTFDWLNTSTVKCKWNVVRDICQRQHGVRFHKMPATVGKYDPIQFQKRAY</sequence>
<dbReference type="AlphaFoldDB" id="A0A182SXK6"/>
<name>A0A182SXK6_9DIPT</name>
<feature type="compositionally biased region" description="Low complexity" evidence="1">
    <location>
        <begin position="221"/>
        <end position="245"/>
    </location>
</feature>
<organism evidence="2 3">
    <name type="scientific">Anopheles maculatus</name>
    <dbReference type="NCBI Taxonomy" id="74869"/>
    <lineage>
        <taxon>Eukaryota</taxon>
        <taxon>Metazoa</taxon>
        <taxon>Ecdysozoa</taxon>
        <taxon>Arthropoda</taxon>
        <taxon>Hexapoda</taxon>
        <taxon>Insecta</taxon>
        <taxon>Pterygota</taxon>
        <taxon>Neoptera</taxon>
        <taxon>Endopterygota</taxon>
        <taxon>Diptera</taxon>
        <taxon>Nematocera</taxon>
        <taxon>Culicoidea</taxon>
        <taxon>Culicidae</taxon>
        <taxon>Anophelinae</taxon>
        <taxon>Anopheles</taxon>
        <taxon>Anopheles maculatus group</taxon>
    </lineage>
</organism>
<evidence type="ECO:0000313" key="2">
    <source>
        <dbReference type="EnsemblMetazoa" id="AMAM015461-PA"/>
    </source>
</evidence>
<feature type="compositionally biased region" description="Low complexity" evidence="1">
    <location>
        <begin position="86"/>
        <end position="98"/>
    </location>
</feature>
<dbReference type="EnsemblMetazoa" id="AMAM015461-RA">
    <property type="protein sequence ID" value="AMAM015461-PA"/>
    <property type="gene ID" value="AMAM015461"/>
</dbReference>
<feature type="region of interest" description="Disordered" evidence="1">
    <location>
        <begin position="1"/>
        <end position="123"/>
    </location>
</feature>